<accession>A0A922MRU4</accession>
<gene>
    <name evidence="2" type="ORF">HF086_004584</name>
</gene>
<dbReference type="AlphaFoldDB" id="A0A922MRU4"/>
<evidence type="ECO:0000313" key="3">
    <source>
        <dbReference type="Proteomes" id="UP000814243"/>
    </source>
</evidence>
<reference evidence="2" key="1">
    <citation type="journal article" date="2021" name="G3 (Bethesda)">
        <title>Genome and transcriptome analysis of the beet armyworm Spodoptera exigua reveals targets for pest control. .</title>
        <authorList>
            <person name="Simon S."/>
            <person name="Breeschoten T."/>
            <person name="Jansen H.J."/>
            <person name="Dirks R.P."/>
            <person name="Schranz M.E."/>
            <person name="Ros V.I.D."/>
        </authorList>
    </citation>
    <scope>NUCLEOTIDE SEQUENCE</scope>
    <source>
        <strain evidence="2">TB_SE_WUR_2020</strain>
    </source>
</reference>
<name>A0A922MRU4_SPOEX</name>
<dbReference type="EMBL" id="JACEFF010000252">
    <property type="protein sequence ID" value="KAH9641197.1"/>
    <property type="molecule type" value="Genomic_DNA"/>
</dbReference>
<evidence type="ECO:0000313" key="2">
    <source>
        <dbReference type="EMBL" id="KAH9641197.1"/>
    </source>
</evidence>
<evidence type="ECO:0000256" key="1">
    <source>
        <dbReference type="SAM" id="MobiDB-lite"/>
    </source>
</evidence>
<organism evidence="2 3">
    <name type="scientific">Spodoptera exigua</name>
    <name type="common">Beet armyworm</name>
    <name type="synonym">Noctua fulgens</name>
    <dbReference type="NCBI Taxonomy" id="7107"/>
    <lineage>
        <taxon>Eukaryota</taxon>
        <taxon>Metazoa</taxon>
        <taxon>Ecdysozoa</taxon>
        <taxon>Arthropoda</taxon>
        <taxon>Hexapoda</taxon>
        <taxon>Insecta</taxon>
        <taxon>Pterygota</taxon>
        <taxon>Neoptera</taxon>
        <taxon>Endopterygota</taxon>
        <taxon>Lepidoptera</taxon>
        <taxon>Glossata</taxon>
        <taxon>Ditrysia</taxon>
        <taxon>Noctuoidea</taxon>
        <taxon>Noctuidae</taxon>
        <taxon>Amphipyrinae</taxon>
        <taxon>Spodoptera</taxon>
    </lineage>
</organism>
<proteinExistence type="predicted"/>
<feature type="region of interest" description="Disordered" evidence="1">
    <location>
        <begin position="47"/>
        <end position="85"/>
    </location>
</feature>
<protein>
    <submittedName>
        <fullName evidence="2">Uncharacterized protein</fullName>
    </submittedName>
</protein>
<feature type="compositionally biased region" description="Basic and acidic residues" evidence="1">
    <location>
        <begin position="66"/>
        <end position="75"/>
    </location>
</feature>
<sequence>MFLFMKLLIPILQNDDDSDDKETQGGDEIGDCVWDLRMFIARPETLHDGEVEEEEEHVHVPVTTNERGRSRERTYTESGGAARAS</sequence>
<comment type="caution">
    <text evidence="2">The sequence shown here is derived from an EMBL/GenBank/DDBJ whole genome shotgun (WGS) entry which is preliminary data.</text>
</comment>
<dbReference type="Proteomes" id="UP000814243">
    <property type="component" value="Unassembled WGS sequence"/>
</dbReference>